<dbReference type="Gene3D" id="1.10.720.30">
    <property type="entry name" value="SAP domain"/>
    <property type="match status" value="1"/>
</dbReference>
<organism evidence="1 2">
    <name type="scientific">Ancylostoma duodenale</name>
    <dbReference type="NCBI Taxonomy" id="51022"/>
    <lineage>
        <taxon>Eukaryota</taxon>
        <taxon>Metazoa</taxon>
        <taxon>Ecdysozoa</taxon>
        <taxon>Nematoda</taxon>
        <taxon>Chromadorea</taxon>
        <taxon>Rhabditida</taxon>
        <taxon>Rhabditina</taxon>
        <taxon>Rhabditomorpha</taxon>
        <taxon>Strongyloidea</taxon>
        <taxon>Ancylostomatidae</taxon>
        <taxon>Ancylostomatinae</taxon>
        <taxon>Ancylostoma</taxon>
    </lineage>
</organism>
<dbReference type="InterPro" id="IPR036361">
    <property type="entry name" value="SAP_dom_sf"/>
</dbReference>
<sequence length="95" mass="10559">MGNLVKHFNLEELDKMAAPTGRKRGDDTPNNGVRAKKAKVDIAEMDTREIAEKGMLESLTVAQLRAAIGEHLSCAVKQGTRKAEMVEMLKKYFKV</sequence>
<dbReference type="AlphaFoldDB" id="A0A0C2GF21"/>
<dbReference type="EMBL" id="KN736833">
    <property type="protein sequence ID" value="KIH55736.1"/>
    <property type="molecule type" value="Genomic_DNA"/>
</dbReference>
<reference evidence="1 2" key="1">
    <citation type="submission" date="2013-12" db="EMBL/GenBank/DDBJ databases">
        <title>Draft genome of the parsitic nematode Ancylostoma duodenale.</title>
        <authorList>
            <person name="Mitreva M."/>
        </authorList>
    </citation>
    <scope>NUCLEOTIDE SEQUENCE [LARGE SCALE GENOMIC DNA]</scope>
    <source>
        <strain evidence="1 2">Zhejiang</strain>
    </source>
</reference>
<dbReference type="OrthoDB" id="5836652at2759"/>
<accession>A0A0C2GF21</accession>
<proteinExistence type="predicted"/>
<evidence type="ECO:0000313" key="1">
    <source>
        <dbReference type="EMBL" id="KIH55736.1"/>
    </source>
</evidence>
<dbReference type="Proteomes" id="UP000054047">
    <property type="component" value="Unassembled WGS sequence"/>
</dbReference>
<name>A0A0C2GF21_9BILA</name>
<keyword evidence="2" id="KW-1185">Reference proteome</keyword>
<protein>
    <submittedName>
        <fullName evidence="1">Uncharacterized protein</fullName>
    </submittedName>
</protein>
<gene>
    <name evidence="1" type="ORF">ANCDUO_14101</name>
</gene>
<evidence type="ECO:0000313" key="2">
    <source>
        <dbReference type="Proteomes" id="UP000054047"/>
    </source>
</evidence>